<dbReference type="CTD" id="29902"/>
<dbReference type="Proteomes" id="UP000234681">
    <property type="component" value="Chromosome 12"/>
</dbReference>
<dbReference type="EMBL" id="CH473973">
    <property type="protein sequence ID" value="EDM13691.1"/>
    <property type="molecule type" value="Genomic_DNA"/>
</dbReference>
<evidence type="ECO:0000256" key="1">
    <source>
        <dbReference type="ARBA" id="ARBA00008615"/>
    </source>
</evidence>
<dbReference type="InterPro" id="IPR029373">
    <property type="entry name" value="FAM216"/>
</dbReference>
<feature type="compositionally biased region" description="Polar residues" evidence="2">
    <location>
        <begin position="23"/>
        <end position="35"/>
    </location>
</feature>
<dbReference type="PANTHER" id="PTHR16476:SF1">
    <property type="entry name" value="PROTEIN FAM216A"/>
    <property type="match status" value="1"/>
</dbReference>
<dbReference type="Pfam" id="PF15107">
    <property type="entry name" value="FAM216B"/>
    <property type="match status" value="1"/>
</dbReference>
<dbReference type="KEGG" id="rno:288667"/>
<dbReference type="RefSeq" id="NP_001008291.1">
    <property type="nucleotide sequence ID" value="NM_001008290.1"/>
</dbReference>
<evidence type="ECO:0000313" key="3">
    <source>
        <dbReference type="EMBL" id="EDM13691.1"/>
    </source>
</evidence>
<evidence type="ECO:0000313" key="4">
    <source>
        <dbReference type="Proteomes" id="UP000234681"/>
    </source>
</evidence>
<dbReference type="RGD" id="1310861">
    <property type="gene designation" value="Fam216a"/>
</dbReference>
<comment type="similarity">
    <text evidence="1">Belongs to the FAM216 family.</text>
</comment>
<dbReference type="GeneID" id="288667"/>
<reference evidence="3 4" key="1">
    <citation type="submission" date="2005-07" db="EMBL/GenBank/DDBJ databases">
        <authorList>
            <person name="Mural R.J."/>
            <person name="Li P.W."/>
            <person name="Adams M.D."/>
            <person name="Amanatides P.G."/>
            <person name="Baden-Tillson H."/>
            <person name="Barnstead M."/>
            <person name="Chin S.H."/>
            <person name="Dew I."/>
            <person name="Evans C.A."/>
            <person name="Ferriera S."/>
            <person name="Flanigan M."/>
            <person name="Fosler C."/>
            <person name="Glodek A."/>
            <person name="Gu Z."/>
            <person name="Holt R.A."/>
            <person name="Jennings D."/>
            <person name="Kraft C.L."/>
            <person name="Lu F."/>
            <person name="Nguyen T."/>
            <person name="Nusskern D.R."/>
            <person name="Pfannkoch C.M."/>
            <person name="Sitter C."/>
            <person name="Sutton G.G."/>
            <person name="Venter J.C."/>
            <person name="Wang Z."/>
            <person name="Woodage T."/>
            <person name="Zheng X.H."/>
            <person name="Zhong F."/>
        </authorList>
    </citation>
    <scope>NUCLEOTIDE SEQUENCE [LARGE SCALE GENOMIC DNA]</scope>
    <source>
        <strain>BN</strain>
        <strain evidence="4">Sprague-Dawley</strain>
    </source>
</reference>
<protein>
    <submittedName>
        <fullName evidence="3">Similar to RIKEN cDNA 1500011H22, isoform CRA_a</fullName>
    </submittedName>
</protein>
<accession>A6J1A2</accession>
<evidence type="ECO:0000313" key="5">
    <source>
        <dbReference type="RGD" id="1310861"/>
    </source>
</evidence>
<name>A6J1A2_RAT</name>
<organism evidence="3 4">
    <name type="scientific">Rattus norvegicus</name>
    <name type="common">Rat</name>
    <dbReference type="NCBI Taxonomy" id="10116"/>
    <lineage>
        <taxon>Eukaryota</taxon>
        <taxon>Metazoa</taxon>
        <taxon>Chordata</taxon>
        <taxon>Craniata</taxon>
        <taxon>Vertebrata</taxon>
        <taxon>Euteleostomi</taxon>
        <taxon>Mammalia</taxon>
        <taxon>Eutheria</taxon>
        <taxon>Euarchontoglires</taxon>
        <taxon>Glires</taxon>
        <taxon>Rodentia</taxon>
        <taxon>Myomorpha</taxon>
        <taxon>Muroidea</taxon>
        <taxon>Muridae</taxon>
        <taxon>Murinae</taxon>
        <taxon>Rattus</taxon>
    </lineage>
</organism>
<feature type="compositionally biased region" description="Basic and acidic residues" evidence="2">
    <location>
        <begin position="36"/>
        <end position="49"/>
    </location>
</feature>
<dbReference type="AlphaFoldDB" id="A6J1A2"/>
<gene>
    <name evidence="5" type="primary">Fam216a</name>
    <name evidence="3" type="synonym">RGD1310861</name>
    <name evidence="3" type="ORF">rCG_21366</name>
</gene>
<dbReference type="PANTHER" id="PTHR16476">
    <property type="entry name" value="FAMILY WITH SEQUENCE SIMILARITY 216 MEMBER A"/>
    <property type="match status" value="1"/>
</dbReference>
<sequence length="261" mass="29483">MPSRCPGVAGPPALARTEGSEGSAGQSYHQNSKGTGEQHKAERIKEGHRMSSHTAKLQELWRTTQIQTIHIPKSMTDASFLKHPELTSGQKRYLCSIAKICNSSYLRTLMKRQYMHLFHHGLQKPGVLTHHRSHISSRYSQKQHSPCTTWRHHLEREDSLGIAAEAPEMIIHALWRPLRHKEGLKIGYASKTRCKSLKIFRRPGRLFLLPVSSKDYQPCMNDETKEEDLLNECMQSMSIQEQGSSHASLTVSCPTPSSAIP</sequence>
<dbReference type="OrthoDB" id="5980156at2759"/>
<dbReference type="OMA" id="KPGRLFM"/>
<proteinExistence type="inferred from homology"/>
<feature type="region of interest" description="Disordered" evidence="2">
    <location>
        <begin position="1"/>
        <end position="52"/>
    </location>
</feature>
<evidence type="ECO:0000256" key="2">
    <source>
        <dbReference type="SAM" id="MobiDB-lite"/>
    </source>
</evidence>